<organism evidence="2 3">
    <name type="scientific">Thalassotalea eurytherma</name>
    <dbReference type="NCBI Taxonomy" id="1144278"/>
    <lineage>
        <taxon>Bacteria</taxon>
        <taxon>Pseudomonadati</taxon>
        <taxon>Pseudomonadota</taxon>
        <taxon>Gammaproteobacteria</taxon>
        <taxon>Alteromonadales</taxon>
        <taxon>Colwelliaceae</taxon>
        <taxon>Thalassotalea</taxon>
    </lineage>
</organism>
<proteinExistence type="predicted"/>
<evidence type="ECO:0000313" key="3">
    <source>
        <dbReference type="Proteomes" id="UP001157133"/>
    </source>
</evidence>
<feature type="chain" id="PRO_5045436507" evidence="1">
    <location>
        <begin position="21"/>
        <end position="170"/>
    </location>
</feature>
<protein>
    <submittedName>
        <fullName evidence="2">Uncharacterized protein</fullName>
    </submittedName>
</protein>
<name>A0ABQ6H3W8_9GAMM</name>
<feature type="signal peptide" evidence="1">
    <location>
        <begin position="1"/>
        <end position="20"/>
    </location>
</feature>
<dbReference type="SUPFAM" id="SSF56935">
    <property type="entry name" value="Porins"/>
    <property type="match status" value="1"/>
</dbReference>
<accession>A0ABQ6H3W8</accession>
<evidence type="ECO:0000313" key="2">
    <source>
        <dbReference type="EMBL" id="GLX82863.1"/>
    </source>
</evidence>
<keyword evidence="1" id="KW-0732">Signal</keyword>
<evidence type="ECO:0000256" key="1">
    <source>
        <dbReference type="SAM" id="SignalP"/>
    </source>
</evidence>
<dbReference type="EMBL" id="BSSU01000011">
    <property type="protein sequence ID" value="GLX82863.1"/>
    <property type="molecule type" value="Genomic_DNA"/>
</dbReference>
<sequence>MFKKLLIVLMLAIISNTCWASDTNNHETENHHTSHHESKVESPHSLGILLGGVQTEHHTYSSYGLEYAYEFNHKWATSVAWEKVDGAHHGDGIETFVVSALYSPMEKVWVGAGYGKERIHGHDGGKEDLYRLSAAYDFHIDHFKIAPMVAVDFVEGETSLVVGASFGITF</sequence>
<keyword evidence="3" id="KW-1185">Reference proteome</keyword>
<comment type="caution">
    <text evidence="2">The sequence shown here is derived from an EMBL/GenBank/DDBJ whole genome shotgun (WGS) entry which is preliminary data.</text>
</comment>
<gene>
    <name evidence="2" type="ORF">theurythT_23150</name>
</gene>
<dbReference type="RefSeq" id="WP_284208252.1">
    <property type="nucleotide sequence ID" value="NZ_BSSU01000011.1"/>
</dbReference>
<dbReference type="Proteomes" id="UP001157133">
    <property type="component" value="Unassembled WGS sequence"/>
</dbReference>
<reference evidence="2 3" key="1">
    <citation type="submission" date="2023-03" db="EMBL/GenBank/DDBJ databases">
        <title>Draft genome sequence of Thalassotalea eurytherma JCM 18482T.</title>
        <authorList>
            <person name="Sawabe T."/>
        </authorList>
    </citation>
    <scope>NUCLEOTIDE SEQUENCE [LARGE SCALE GENOMIC DNA]</scope>
    <source>
        <strain evidence="2 3">JCM 18482</strain>
    </source>
</reference>